<feature type="region of interest" description="Disordered" evidence="12">
    <location>
        <begin position="1"/>
        <end position="29"/>
    </location>
</feature>
<evidence type="ECO:0000256" key="7">
    <source>
        <dbReference type="ARBA" id="ARBA00022741"/>
    </source>
</evidence>
<evidence type="ECO:0000256" key="2">
    <source>
        <dbReference type="ARBA" id="ARBA00004842"/>
    </source>
</evidence>
<dbReference type="GO" id="GO:0009073">
    <property type="term" value="P:aromatic amino acid family biosynthetic process"/>
    <property type="evidence" value="ECO:0007669"/>
    <property type="project" value="UniProtKB-KW"/>
</dbReference>
<evidence type="ECO:0000256" key="6">
    <source>
        <dbReference type="ARBA" id="ARBA00022679"/>
    </source>
</evidence>
<dbReference type="EMBL" id="HBIP01019669">
    <property type="protein sequence ID" value="CAE0496610.1"/>
    <property type="molecule type" value="Transcribed_RNA"/>
</dbReference>
<comment type="similarity">
    <text evidence="3">Belongs to the shikimate kinase family.</text>
</comment>
<dbReference type="InterPro" id="IPR023000">
    <property type="entry name" value="Shikimate_kinase_CS"/>
</dbReference>
<evidence type="ECO:0000256" key="9">
    <source>
        <dbReference type="ARBA" id="ARBA00022840"/>
    </source>
</evidence>
<dbReference type="CDD" id="cd00464">
    <property type="entry name" value="SK"/>
    <property type="match status" value="1"/>
</dbReference>
<dbReference type="PROSITE" id="PS01128">
    <property type="entry name" value="SHIKIMATE_KINASE"/>
    <property type="match status" value="1"/>
</dbReference>
<dbReference type="HAMAP" id="MF_00109">
    <property type="entry name" value="Shikimate_kinase"/>
    <property type="match status" value="1"/>
</dbReference>
<dbReference type="Pfam" id="PF01202">
    <property type="entry name" value="SKI"/>
    <property type="match status" value="1"/>
</dbReference>
<dbReference type="Gene3D" id="3.40.50.300">
    <property type="entry name" value="P-loop containing nucleotide triphosphate hydrolases"/>
    <property type="match status" value="1"/>
</dbReference>
<keyword evidence="5" id="KW-0028">Amino-acid biosynthesis</keyword>
<dbReference type="InterPro" id="IPR027417">
    <property type="entry name" value="P-loop_NTPase"/>
</dbReference>
<comment type="function">
    <text evidence="1">Catalyzes the specific phosphorylation of the 3-hydroxyl group of shikimic acid using ATP as a cosubstrate.</text>
</comment>
<comment type="pathway">
    <text evidence="2">Metabolic intermediate biosynthesis; chorismate biosynthesis; chorismate from D-erythrose 4-phosphate and phosphoenolpyruvate: step 5/7.</text>
</comment>
<sequence length="347" mass="38638">MQASLLNSRQVRHGQCAGPRTSARGMALRPPAPAPMHVQPSIVLAGYAVGPKRVHRRVAMQRVQAQEESTPAPAQEHPFPEEADFDLLTTKIAEVTKNLNEELCGCSIYLVGMMGSGKSTLGKMLANTMKYAFFDTDSMLDKTLDMPVSSIFKDYGEDYFRDCESQVLKQLAPYKNLVVATGGGAVIRPLNWGYMHSGVVVWLNGPTDLLAKRVAKEGIEKRPLLASPDNANPSQEQLYGTAKAKLDSLLEERTKFYDSADLKISLEGYCEDAEKGAPTAVVMYRLLCALRQRIEDTKAEREARKNVVIENHGDVPSMRVQESPVAQQQQEQEQQQQQRKQDEQQEQ</sequence>
<dbReference type="GO" id="GO:0005524">
    <property type="term" value="F:ATP binding"/>
    <property type="evidence" value="ECO:0007669"/>
    <property type="project" value="UniProtKB-KW"/>
</dbReference>
<gene>
    <name evidence="13" type="ORF">DTER00134_LOCUS11683</name>
</gene>
<name>A0A7S3QXP3_DUNTE</name>
<evidence type="ECO:0000313" key="13">
    <source>
        <dbReference type="EMBL" id="CAE0496610.1"/>
    </source>
</evidence>
<evidence type="ECO:0000256" key="4">
    <source>
        <dbReference type="ARBA" id="ARBA00012154"/>
    </source>
</evidence>
<dbReference type="PRINTS" id="PR01100">
    <property type="entry name" value="SHIKIMTKNASE"/>
</dbReference>
<dbReference type="PANTHER" id="PTHR21087:SF16">
    <property type="entry name" value="SHIKIMATE KINASE 1, CHLOROPLASTIC"/>
    <property type="match status" value="1"/>
</dbReference>
<evidence type="ECO:0000256" key="1">
    <source>
        <dbReference type="ARBA" id="ARBA00002641"/>
    </source>
</evidence>
<proteinExistence type="inferred from homology"/>
<evidence type="ECO:0000256" key="11">
    <source>
        <dbReference type="ARBA" id="ARBA00048567"/>
    </source>
</evidence>
<dbReference type="GO" id="GO:0005829">
    <property type="term" value="C:cytosol"/>
    <property type="evidence" value="ECO:0007669"/>
    <property type="project" value="TreeGrafter"/>
</dbReference>
<dbReference type="GO" id="GO:0004765">
    <property type="term" value="F:shikimate kinase activity"/>
    <property type="evidence" value="ECO:0007669"/>
    <property type="project" value="UniProtKB-EC"/>
</dbReference>
<dbReference type="EC" id="2.7.1.71" evidence="4"/>
<evidence type="ECO:0000256" key="3">
    <source>
        <dbReference type="ARBA" id="ARBA00006997"/>
    </source>
</evidence>
<organism evidence="13">
    <name type="scientific">Dunaliella tertiolecta</name>
    <name type="common">Green alga</name>
    <dbReference type="NCBI Taxonomy" id="3047"/>
    <lineage>
        <taxon>Eukaryota</taxon>
        <taxon>Viridiplantae</taxon>
        <taxon>Chlorophyta</taxon>
        <taxon>core chlorophytes</taxon>
        <taxon>Chlorophyceae</taxon>
        <taxon>CS clade</taxon>
        <taxon>Chlamydomonadales</taxon>
        <taxon>Dunaliellaceae</taxon>
        <taxon>Dunaliella</taxon>
    </lineage>
</organism>
<dbReference type="InterPro" id="IPR000623">
    <property type="entry name" value="Shikimate_kinase/TSH1"/>
</dbReference>
<dbReference type="InterPro" id="IPR031322">
    <property type="entry name" value="Shikimate/glucono_kinase"/>
</dbReference>
<dbReference type="AlphaFoldDB" id="A0A7S3QXP3"/>
<dbReference type="PANTHER" id="PTHR21087">
    <property type="entry name" value="SHIKIMATE KINASE"/>
    <property type="match status" value="1"/>
</dbReference>
<evidence type="ECO:0000256" key="5">
    <source>
        <dbReference type="ARBA" id="ARBA00022605"/>
    </source>
</evidence>
<comment type="catalytic activity">
    <reaction evidence="11">
        <text>shikimate + ATP = 3-phosphoshikimate + ADP + H(+)</text>
        <dbReference type="Rhea" id="RHEA:13121"/>
        <dbReference type="ChEBI" id="CHEBI:15378"/>
        <dbReference type="ChEBI" id="CHEBI:30616"/>
        <dbReference type="ChEBI" id="CHEBI:36208"/>
        <dbReference type="ChEBI" id="CHEBI:145989"/>
        <dbReference type="ChEBI" id="CHEBI:456216"/>
        <dbReference type="EC" id="2.7.1.71"/>
    </reaction>
</comment>
<dbReference type="SUPFAM" id="SSF52540">
    <property type="entry name" value="P-loop containing nucleoside triphosphate hydrolases"/>
    <property type="match status" value="1"/>
</dbReference>
<dbReference type="GO" id="GO:0008652">
    <property type="term" value="P:amino acid biosynthetic process"/>
    <property type="evidence" value="ECO:0007669"/>
    <property type="project" value="UniProtKB-KW"/>
</dbReference>
<keyword evidence="6" id="KW-0808">Transferase</keyword>
<feature type="region of interest" description="Disordered" evidence="12">
    <location>
        <begin position="305"/>
        <end position="347"/>
    </location>
</feature>
<accession>A0A7S3QXP3</accession>
<keyword evidence="7" id="KW-0547">Nucleotide-binding</keyword>
<keyword evidence="8" id="KW-0418">Kinase</keyword>
<keyword evidence="10" id="KW-0057">Aromatic amino acid biosynthesis</keyword>
<evidence type="ECO:0000256" key="12">
    <source>
        <dbReference type="SAM" id="MobiDB-lite"/>
    </source>
</evidence>
<dbReference type="GO" id="GO:0009423">
    <property type="term" value="P:chorismate biosynthetic process"/>
    <property type="evidence" value="ECO:0007669"/>
    <property type="project" value="UniProtKB-UniPathway"/>
</dbReference>
<keyword evidence="9" id="KW-0067">ATP-binding</keyword>
<protein>
    <recommendedName>
        <fullName evidence="4">shikimate kinase</fullName>
        <ecNumber evidence="4">2.7.1.71</ecNumber>
    </recommendedName>
</protein>
<feature type="compositionally biased region" description="Low complexity" evidence="12">
    <location>
        <begin position="327"/>
        <end position="338"/>
    </location>
</feature>
<dbReference type="UniPathway" id="UPA00053">
    <property type="reaction ID" value="UER00088"/>
</dbReference>
<evidence type="ECO:0000256" key="10">
    <source>
        <dbReference type="ARBA" id="ARBA00023141"/>
    </source>
</evidence>
<reference evidence="13" key="1">
    <citation type="submission" date="2021-01" db="EMBL/GenBank/DDBJ databases">
        <authorList>
            <person name="Corre E."/>
            <person name="Pelletier E."/>
            <person name="Niang G."/>
            <person name="Scheremetjew M."/>
            <person name="Finn R."/>
            <person name="Kale V."/>
            <person name="Holt S."/>
            <person name="Cochrane G."/>
            <person name="Meng A."/>
            <person name="Brown T."/>
            <person name="Cohen L."/>
        </authorList>
    </citation>
    <scope>NUCLEOTIDE SEQUENCE</scope>
    <source>
        <strain evidence="13">CCMP1320</strain>
    </source>
</reference>
<evidence type="ECO:0000256" key="8">
    <source>
        <dbReference type="ARBA" id="ARBA00022777"/>
    </source>
</evidence>